<sequence>MVRNLFGLLLALAGAAAAAWSPFRAWYQSRDGRYFRLQELFSGTGITDTRADLWTGLFLPMAAAAVLTLIAALLRSRLLVALTGLLVLGFTALWMVRQGQAAGSLTAGGDGLGEGVGLAAGGGLLLLVGALVMRGRHGGTRRRGAHARIDDGDRPEPYDDHAPSESPNPYGPFGTTHGPHGAYQADDLYGLPPGRHDDATPAEEWDPWSRPAPQQPPPDQPYPPQGPQQQGPQPPPGPPPGAGPSGTQHIPRRPDQRGDGPY</sequence>
<name>A0ABV9AA15_9ACTN</name>
<dbReference type="RefSeq" id="WP_386445479.1">
    <property type="nucleotide sequence ID" value="NZ_JBHSFH010000005.1"/>
</dbReference>
<dbReference type="Proteomes" id="UP001595997">
    <property type="component" value="Unassembled WGS sequence"/>
</dbReference>
<reference evidence="4" key="1">
    <citation type="journal article" date="2019" name="Int. J. Syst. Evol. Microbiol.">
        <title>The Global Catalogue of Microorganisms (GCM) 10K type strain sequencing project: providing services to taxonomists for standard genome sequencing and annotation.</title>
        <authorList>
            <consortium name="The Broad Institute Genomics Platform"/>
            <consortium name="The Broad Institute Genome Sequencing Center for Infectious Disease"/>
            <person name="Wu L."/>
            <person name="Ma J."/>
        </authorList>
    </citation>
    <scope>NUCLEOTIDE SEQUENCE [LARGE SCALE GENOMIC DNA]</scope>
    <source>
        <strain evidence="4">CGMCC 4.7357</strain>
    </source>
</reference>
<accession>A0ABV9AA15</accession>
<evidence type="ECO:0000256" key="2">
    <source>
        <dbReference type="SAM" id="Phobius"/>
    </source>
</evidence>
<evidence type="ECO:0000313" key="4">
    <source>
        <dbReference type="Proteomes" id="UP001595997"/>
    </source>
</evidence>
<feature type="compositionally biased region" description="Basic and acidic residues" evidence="1">
    <location>
        <begin position="147"/>
        <end position="163"/>
    </location>
</feature>
<feature type="transmembrane region" description="Helical" evidence="2">
    <location>
        <begin position="53"/>
        <end position="73"/>
    </location>
</feature>
<keyword evidence="2" id="KW-1133">Transmembrane helix</keyword>
<evidence type="ECO:0000313" key="3">
    <source>
        <dbReference type="EMBL" id="MFC4494441.1"/>
    </source>
</evidence>
<feature type="transmembrane region" description="Helical" evidence="2">
    <location>
        <begin position="78"/>
        <end position="96"/>
    </location>
</feature>
<dbReference type="EMBL" id="JBHSFH010000005">
    <property type="protein sequence ID" value="MFC4494441.1"/>
    <property type="molecule type" value="Genomic_DNA"/>
</dbReference>
<feature type="region of interest" description="Disordered" evidence="1">
    <location>
        <begin position="139"/>
        <end position="262"/>
    </location>
</feature>
<organism evidence="3 4">
    <name type="scientific">Streptomyces ovatisporus</name>
    <dbReference type="NCBI Taxonomy" id="1128682"/>
    <lineage>
        <taxon>Bacteria</taxon>
        <taxon>Bacillati</taxon>
        <taxon>Actinomycetota</taxon>
        <taxon>Actinomycetes</taxon>
        <taxon>Kitasatosporales</taxon>
        <taxon>Streptomycetaceae</taxon>
        <taxon>Streptomyces</taxon>
    </lineage>
</organism>
<feature type="transmembrane region" description="Helical" evidence="2">
    <location>
        <begin position="116"/>
        <end position="133"/>
    </location>
</feature>
<keyword evidence="4" id="KW-1185">Reference proteome</keyword>
<evidence type="ECO:0000256" key="1">
    <source>
        <dbReference type="SAM" id="MobiDB-lite"/>
    </source>
</evidence>
<feature type="compositionally biased region" description="Basic and acidic residues" evidence="1">
    <location>
        <begin position="252"/>
        <end position="262"/>
    </location>
</feature>
<feature type="compositionally biased region" description="Pro residues" evidence="1">
    <location>
        <begin position="213"/>
        <end position="242"/>
    </location>
</feature>
<gene>
    <name evidence="3" type="ORF">ACFPA8_09885</name>
</gene>
<keyword evidence="2" id="KW-0812">Transmembrane</keyword>
<keyword evidence="2" id="KW-0472">Membrane</keyword>
<evidence type="ECO:0008006" key="5">
    <source>
        <dbReference type="Google" id="ProtNLM"/>
    </source>
</evidence>
<proteinExistence type="predicted"/>
<protein>
    <recommendedName>
        <fullName evidence="5">Integral membrane protein</fullName>
    </recommendedName>
</protein>
<comment type="caution">
    <text evidence="3">The sequence shown here is derived from an EMBL/GenBank/DDBJ whole genome shotgun (WGS) entry which is preliminary data.</text>
</comment>